<proteinExistence type="predicted"/>
<name>A0A2P8D3G1_9ACTN</name>
<evidence type="ECO:0000313" key="2">
    <source>
        <dbReference type="Proteomes" id="UP000240542"/>
    </source>
</evidence>
<accession>A0A2P8D3G1</accession>
<reference evidence="1 2" key="1">
    <citation type="submission" date="2018-03" db="EMBL/GenBank/DDBJ databases">
        <title>Genomic Encyclopedia of Archaeal and Bacterial Type Strains, Phase II (KMG-II): from individual species to whole genera.</title>
        <authorList>
            <person name="Goeker M."/>
        </authorList>
    </citation>
    <scope>NUCLEOTIDE SEQUENCE [LARGE SCALE GENOMIC DNA]</scope>
    <source>
        <strain evidence="1 2">DSM 45312</strain>
    </source>
</reference>
<evidence type="ECO:0000313" key="1">
    <source>
        <dbReference type="EMBL" id="PSK91758.1"/>
    </source>
</evidence>
<sequence>MTFTPDEIEYLDTQPIGRLARGAGTGAFGPTAWDVA</sequence>
<organism evidence="1 2">
    <name type="scientific">Murinocardiopsis flavida</name>
    <dbReference type="NCBI Taxonomy" id="645275"/>
    <lineage>
        <taxon>Bacteria</taxon>
        <taxon>Bacillati</taxon>
        <taxon>Actinomycetota</taxon>
        <taxon>Actinomycetes</taxon>
        <taxon>Streptosporangiales</taxon>
        <taxon>Nocardiopsidaceae</taxon>
        <taxon>Murinocardiopsis</taxon>
    </lineage>
</organism>
<gene>
    <name evidence="1" type="ORF">CLV63_11939</name>
</gene>
<comment type="caution">
    <text evidence="1">The sequence shown here is derived from an EMBL/GenBank/DDBJ whole genome shotgun (WGS) entry which is preliminary data.</text>
</comment>
<dbReference type="Proteomes" id="UP000240542">
    <property type="component" value="Unassembled WGS sequence"/>
</dbReference>
<dbReference type="EMBL" id="PYGA01000019">
    <property type="protein sequence ID" value="PSK91758.1"/>
    <property type="molecule type" value="Genomic_DNA"/>
</dbReference>
<dbReference type="AlphaFoldDB" id="A0A2P8D3G1"/>
<protein>
    <submittedName>
        <fullName evidence="1">Uncharacterized protein</fullName>
    </submittedName>
</protein>
<keyword evidence="2" id="KW-1185">Reference proteome</keyword>